<dbReference type="InterPro" id="IPR051637">
    <property type="entry name" value="Ank_repeat_dom-contain_49"/>
</dbReference>
<evidence type="ECO:0000256" key="1">
    <source>
        <dbReference type="ARBA" id="ARBA00022737"/>
    </source>
</evidence>
<dbReference type="Pfam" id="PF12796">
    <property type="entry name" value="Ank_2"/>
    <property type="match status" value="1"/>
</dbReference>
<feature type="compositionally biased region" description="Polar residues" evidence="4">
    <location>
        <begin position="22"/>
        <end position="37"/>
    </location>
</feature>
<gene>
    <name evidence="6" type="primary">LOC111119759</name>
</gene>
<dbReference type="SMART" id="SM00248">
    <property type="entry name" value="ANK"/>
    <property type="match status" value="5"/>
</dbReference>
<keyword evidence="1" id="KW-0677">Repeat</keyword>
<dbReference type="PROSITE" id="PS50088">
    <property type="entry name" value="ANK_REPEAT"/>
    <property type="match status" value="2"/>
</dbReference>
<dbReference type="PROSITE" id="PS50297">
    <property type="entry name" value="ANK_REP_REGION"/>
    <property type="match status" value="1"/>
</dbReference>
<sequence length="405" mass="44633">MDRSGLSSRGTASTTGRRSTTDNMSTSQQPTGSSITSGVFRRPIKTALHQAVLDCRLHQVRLLVSKHNVNVDCKDLHGRTPMMLACMIEEEFGYKMAKIFLHAGAFLNLRDALGRTALSYACMNGRASIVGLILKEDVLDINEADNDGNTPLHHAAGSGNPSIVEMLVDCFVKFGLDIDTRNSLGYTSLLLALKKGHFVSAHLLLKKGNASPTLRDNEVFLNATEWAQRGGNDSSSKYTPRRTLPSLPASATTLSFSRESTMYQPPTTLPCNHGRKHSDQLPWSAQSLRFPNLHTSQEFQRSETFVDGMDARQLVLDEIDDFDALQRPSSYKKGRIPHPSTAKLIALSRRAKPAVIPDMTTIFRIYSDQYQPEWMKKPALSKSILALSTTSSTSNSESALVETCT</sequence>
<dbReference type="SUPFAM" id="SSF48403">
    <property type="entry name" value="Ankyrin repeat"/>
    <property type="match status" value="1"/>
</dbReference>
<dbReference type="Proteomes" id="UP000694844">
    <property type="component" value="Chromosome 2"/>
</dbReference>
<evidence type="ECO:0000256" key="3">
    <source>
        <dbReference type="PROSITE-ProRule" id="PRU00023"/>
    </source>
</evidence>
<evidence type="ECO:0000313" key="6">
    <source>
        <dbReference type="RefSeq" id="XP_022315933.1"/>
    </source>
</evidence>
<keyword evidence="2 3" id="KW-0040">ANK repeat</keyword>
<dbReference type="GeneID" id="111119759"/>
<dbReference type="OrthoDB" id="5406014at2759"/>
<proteinExistence type="predicted"/>
<evidence type="ECO:0000313" key="5">
    <source>
        <dbReference type="Proteomes" id="UP000694844"/>
    </source>
</evidence>
<dbReference type="InterPro" id="IPR002110">
    <property type="entry name" value="Ankyrin_rpt"/>
</dbReference>
<evidence type="ECO:0000256" key="4">
    <source>
        <dbReference type="SAM" id="MobiDB-lite"/>
    </source>
</evidence>
<name>A0A8B8CJB4_CRAVI</name>
<protein>
    <submittedName>
        <fullName evidence="6">Ankyrin repeat and death domain-containing protein 1A-like</fullName>
    </submittedName>
</protein>
<feature type="region of interest" description="Disordered" evidence="4">
    <location>
        <begin position="1"/>
        <end position="37"/>
    </location>
</feature>
<organism evidence="5 6">
    <name type="scientific">Crassostrea virginica</name>
    <name type="common">Eastern oyster</name>
    <dbReference type="NCBI Taxonomy" id="6565"/>
    <lineage>
        <taxon>Eukaryota</taxon>
        <taxon>Metazoa</taxon>
        <taxon>Spiralia</taxon>
        <taxon>Lophotrochozoa</taxon>
        <taxon>Mollusca</taxon>
        <taxon>Bivalvia</taxon>
        <taxon>Autobranchia</taxon>
        <taxon>Pteriomorphia</taxon>
        <taxon>Ostreida</taxon>
        <taxon>Ostreoidea</taxon>
        <taxon>Ostreidae</taxon>
        <taxon>Crassostrea</taxon>
    </lineage>
</organism>
<feature type="compositionally biased region" description="Low complexity" evidence="4">
    <location>
        <begin position="1"/>
        <end position="18"/>
    </location>
</feature>
<feature type="repeat" description="ANK" evidence="3">
    <location>
        <begin position="77"/>
        <end position="112"/>
    </location>
</feature>
<feature type="region of interest" description="Disordered" evidence="4">
    <location>
        <begin position="229"/>
        <end position="249"/>
    </location>
</feature>
<dbReference type="AlphaFoldDB" id="A0A8B8CJB4"/>
<feature type="repeat" description="ANK" evidence="3">
    <location>
        <begin position="147"/>
        <end position="183"/>
    </location>
</feature>
<dbReference type="InterPro" id="IPR036770">
    <property type="entry name" value="Ankyrin_rpt-contain_sf"/>
</dbReference>
<reference evidence="6" key="1">
    <citation type="submission" date="2025-08" db="UniProtKB">
        <authorList>
            <consortium name="RefSeq"/>
        </authorList>
    </citation>
    <scope>IDENTIFICATION</scope>
    <source>
        <tissue evidence="6">Whole sample</tissue>
    </source>
</reference>
<accession>A0A8B8CJB4</accession>
<dbReference type="KEGG" id="cvn:111119759"/>
<keyword evidence="5" id="KW-1185">Reference proteome</keyword>
<evidence type="ECO:0000256" key="2">
    <source>
        <dbReference type="ARBA" id="ARBA00023043"/>
    </source>
</evidence>
<dbReference type="PANTHER" id="PTHR24180:SF45">
    <property type="entry name" value="POLY [ADP-RIBOSE] POLYMERASE TANKYRASE"/>
    <property type="match status" value="1"/>
</dbReference>
<dbReference type="RefSeq" id="XP_022315933.1">
    <property type="nucleotide sequence ID" value="XM_022460225.1"/>
</dbReference>
<dbReference type="PANTHER" id="PTHR24180">
    <property type="entry name" value="CYCLIN-DEPENDENT KINASE INHIBITOR 2C-RELATED"/>
    <property type="match status" value="1"/>
</dbReference>
<dbReference type="Gene3D" id="1.25.40.20">
    <property type="entry name" value="Ankyrin repeat-containing domain"/>
    <property type="match status" value="2"/>
</dbReference>